<keyword evidence="2" id="KW-0540">Nuclease</keyword>
<organism evidence="8">
    <name type="scientific">marine sediment metagenome</name>
    <dbReference type="NCBI Taxonomy" id="412755"/>
    <lineage>
        <taxon>unclassified sequences</taxon>
        <taxon>metagenomes</taxon>
        <taxon>ecological metagenomes</taxon>
    </lineage>
</organism>
<sequence>MILSMTGCGDASCQEDGVSHSVEIRSLNNRYFKAVIRLPEHLQFLEPQVERLLRSRLGRGSVNYYLRLQQDSAEAAYKINTAVVEAYLAVLKDIVKENTSTTMDLATMLMLPGVCQPPELDEVSREKQWAILERLTSEAIDRLIEMRQAEGKTIREDMLRHCGAIRRHLTEIEKRAPLVVEDYRKKLQSRVNVLLAEANLELQEEALIREVAVFAERCDINEELSRLGSHLDQFVELCDADDY</sequence>
<dbReference type="InterPro" id="IPR013527">
    <property type="entry name" value="YicC-like_N"/>
</dbReference>
<comment type="caution">
    <text evidence="8">The sequence shown here is derived from an EMBL/GenBank/DDBJ whole genome shotgun (WGS) entry which is preliminary data.</text>
</comment>
<evidence type="ECO:0000256" key="3">
    <source>
        <dbReference type="ARBA" id="ARBA00022759"/>
    </source>
</evidence>
<comment type="cofactor">
    <cofactor evidence="1">
        <name>a divalent metal cation</name>
        <dbReference type="ChEBI" id="CHEBI:60240"/>
    </cofactor>
</comment>
<evidence type="ECO:0000256" key="4">
    <source>
        <dbReference type="ARBA" id="ARBA00022801"/>
    </source>
</evidence>
<name>X0UHL1_9ZZZZ</name>
<dbReference type="GO" id="GO:0004521">
    <property type="term" value="F:RNA endonuclease activity"/>
    <property type="evidence" value="ECO:0007669"/>
    <property type="project" value="InterPro"/>
</dbReference>
<evidence type="ECO:0008006" key="9">
    <source>
        <dbReference type="Google" id="ProtNLM"/>
    </source>
</evidence>
<evidence type="ECO:0000259" key="7">
    <source>
        <dbReference type="Pfam" id="PF08340"/>
    </source>
</evidence>
<evidence type="ECO:0000256" key="1">
    <source>
        <dbReference type="ARBA" id="ARBA00001968"/>
    </source>
</evidence>
<dbReference type="InterPro" id="IPR013551">
    <property type="entry name" value="YicC-like_C"/>
</dbReference>
<feature type="non-terminal residue" evidence="8">
    <location>
        <position position="243"/>
    </location>
</feature>
<gene>
    <name evidence="8" type="ORF">S01H1_20540</name>
</gene>
<evidence type="ECO:0000256" key="5">
    <source>
        <dbReference type="ARBA" id="ARBA00035648"/>
    </source>
</evidence>
<feature type="domain" description="Endoribonuclease YicC-like C-terminal" evidence="7">
    <location>
        <begin position="172"/>
        <end position="241"/>
    </location>
</feature>
<reference evidence="8" key="1">
    <citation type="journal article" date="2014" name="Front. Microbiol.">
        <title>High frequency of phylogenetically diverse reductive dehalogenase-homologous genes in deep subseafloor sedimentary metagenomes.</title>
        <authorList>
            <person name="Kawai M."/>
            <person name="Futagami T."/>
            <person name="Toyoda A."/>
            <person name="Takaki Y."/>
            <person name="Nishi S."/>
            <person name="Hori S."/>
            <person name="Arai W."/>
            <person name="Tsubouchi T."/>
            <person name="Morono Y."/>
            <person name="Uchiyama I."/>
            <person name="Ito T."/>
            <person name="Fujiyama A."/>
            <person name="Inagaki F."/>
            <person name="Takami H."/>
        </authorList>
    </citation>
    <scope>NUCLEOTIDE SEQUENCE</scope>
    <source>
        <strain evidence="8">Expedition CK06-06</strain>
    </source>
</reference>
<evidence type="ECO:0000259" key="6">
    <source>
        <dbReference type="Pfam" id="PF03755"/>
    </source>
</evidence>
<keyword evidence="4" id="KW-0378">Hydrolase</keyword>
<dbReference type="GO" id="GO:0016787">
    <property type="term" value="F:hydrolase activity"/>
    <property type="evidence" value="ECO:0007669"/>
    <property type="project" value="UniProtKB-KW"/>
</dbReference>
<evidence type="ECO:0000313" key="8">
    <source>
        <dbReference type="EMBL" id="GAF87980.1"/>
    </source>
</evidence>
<dbReference type="Pfam" id="PF03755">
    <property type="entry name" value="YicC-like_N"/>
    <property type="match status" value="1"/>
</dbReference>
<dbReference type="PANTHER" id="PTHR30636:SF3">
    <property type="entry name" value="UPF0701 PROTEIN YICC"/>
    <property type="match status" value="1"/>
</dbReference>
<accession>X0UHL1</accession>
<protein>
    <recommendedName>
        <fullName evidence="9">YicC-like N-terminal domain-containing protein</fullName>
    </recommendedName>
</protein>
<proteinExistence type="inferred from homology"/>
<feature type="domain" description="Endoribonuclease YicC-like N-terminal" evidence="6">
    <location>
        <begin position="2"/>
        <end position="155"/>
    </location>
</feature>
<comment type="similarity">
    <text evidence="5">Belongs to the YicC/YloC family.</text>
</comment>
<dbReference type="InterPro" id="IPR005229">
    <property type="entry name" value="YicC/YloC-like"/>
</dbReference>
<keyword evidence="3" id="KW-0255">Endonuclease</keyword>
<dbReference type="EMBL" id="BARS01011256">
    <property type="protein sequence ID" value="GAF87980.1"/>
    <property type="molecule type" value="Genomic_DNA"/>
</dbReference>
<dbReference type="Pfam" id="PF08340">
    <property type="entry name" value="YicC-like_C"/>
    <property type="match status" value="1"/>
</dbReference>
<evidence type="ECO:0000256" key="2">
    <source>
        <dbReference type="ARBA" id="ARBA00022722"/>
    </source>
</evidence>
<dbReference type="AlphaFoldDB" id="X0UHL1"/>
<dbReference type="PANTHER" id="PTHR30636">
    <property type="entry name" value="UPF0701 PROTEIN YICC"/>
    <property type="match status" value="1"/>
</dbReference>